<dbReference type="EMBL" id="NQJD01000011">
    <property type="protein sequence ID" value="TAA75124.1"/>
    <property type="molecule type" value="Genomic_DNA"/>
</dbReference>
<proteinExistence type="predicted"/>
<keyword evidence="2" id="KW-1185">Reference proteome</keyword>
<dbReference type="Proteomes" id="UP000316238">
    <property type="component" value="Unassembled WGS sequence"/>
</dbReference>
<name>A0A521G280_9BACT</name>
<gene>
    <name evidence="1" type="ORF">CDV28_11150</name>
</gene>
<dbReference type="AlphaFoldDB" id="A0A521G280"/>
<sequence>MTYKNFQQDIAREISLYDIRSYMKLKGWKESSLPNNKLILLKGPENDSGVPLKIFLPVSLDFDDSLKRIYDVFLFLSSFYSIEPDELFRAINGLNRDKLLIAINQKDNFPASIPLKIAGKEIFGISNLFIYSACSEKSNLPHYARALPVGDNIVEKIRFGHTFRGSFGFSIESPVYGNLEFEQKDMFQAPIERRVIERIIRGVCFMSDAILNKNHDIIIKNYRTGFNSRMCEAIVEMGERLESPFKLSVQWATSLMPSQDIQNFSSVSVGENEISYLKYAAEKLKEISPEQAIICGIVVNLHSDNPTRDDGKRVITIRYKHGEYGNINVKIELGVNQYLLAIEAHKYGKNIEAIGLLERKGSTWSLEAVSDVKIKEDDECC</sequence>
<comment type="caution">
    <text evidence="1">The sequence shown here is derived from an EMBL/GenBank/DDBJ whole genome shotgun (WGS) entry which is preliminary data.</text>
</comment>
<organism evidence="1 2">
    <name type="scientific">Candidatus Electronema aureum</name>
    <dbReference type="NCBI Taxonomy" id="2005002"/>
    <lineage>
        <taxon>Bacteria</taxon>
        <taxon>Pseudomonadati</taxon>
        <taxon>Thermodesulfobacteriota</taxon>
        <taxon>Desulfobulbia</taxon>
        <taxon>Desulfobulbales</taxon>
        <taxon>Desulfobulbaceae</taxon>
        <taxon>Candidatus Electronema</taxon>
    </lineage>
</organism>
<evidence type="ECO:0000313" key="1">
    <source>
        <dbReference type="EMBL" id="TAA75124.1"/>
    </source>
</evidence>
<protein>
    <submittedName>
        <fullName evidence="1">Uncharacterized protein</fullName>
    </submittedName>
</protein>
<evidence type="ECO:0000313" key="2">
    <source>
        <dbReference type="Proteomes" id="UP000316238"/>
    </source>
</evidence>
<reference evidence="1" key="1">
    <citation type="submission" date="2017-07" db="EMBL/GenBank/DDBJ databases">
        <title>The cable genome - Insights into the physiology and evolution of filamentous bacteria capable of sulfide oxidation via long distance electron transfer.</title>
        <authorList>
            <person name="Thorup C."/>
            <person name="Bjerg J.T."/>
            <person name="Schreiber L."/>
            <person name="Nielsen L.P."/>
            <person name="Kjeldsen K.U."/>
            <person name="Boesen T."/>
            <person name="Boggild A."/>
            <person name="Meysman F."/>
            <person name="Geelhoed J."/>
            <person name="Schramm A."/>
        </authorList>
    </citation>
    <scope>NUCLEOTIDE SEQUENCE [LARGE SCALE GENOMIC DNA]</scope>
    <source>
        <strain evidence="1">GS</strain>
    </source>
</reference>
<accession>A0A521G280</accession>